<evidence type="ECO:0000256" key="1">
    <source>
        <dbReference type="SAM" id="Phobius"/>
    </source>
</evidence>
<keyword evidence="1" id="KW-1133">Transmembrane helix</keyword>
<keyword evidence="3" id="KW-1185">Reference proteome</keyword>
<dbReference type="AlphaFoldDB" id="A0A1I7TIJ8"/>
<evidence type="ECO:0000256" key="2">
    <source>
        <dbReference type="SAM" id="SignalP"/>
    </source>
</evidence>
<organism evidence="3 4">
    <name type="scientific">Caenorhabditis tropicalis</name>
    <dbReference type="NCBI Taxonomy" id="1561998"/>
    <lineage>
        <taxon>Eukaryota</taxon>
        <taxon>Metazoa</taxon>
        <taxon>Ecdysozoa</taxon>
        <taxon>Nematoda</taxon>
        <taxon>Chromadorea</taxon>
        <taxon>Rhabditida</taxon>
        <taxon>Rhabditina</taxon>
        <taxon>Rhabditomorpha</taxon>
        <taxon>Rhabditoidea</taxon>
        <taxon>Rhabditidae</taxon>
        <taxon>Peloderinae</taxon>
        <taxon>Caenorhabditis</taxon>
    </lineage>
</organism>
<dbReference type="WBParaSite" id="Csp11.Scaffold622.g6286.t1">
    <property type="protein sequence ID" value="Csp11.Scaffold622.g6286.t1"/>
    <property type="gene ID" value="Csp11.Scaffold622.g6286"/>
</dbReference>
<keyword evidence="2" id="KW-0732">Signal</keyword>
<evidence type="ECO:0000313" key="4">
    <source>
        <dbReference type="WBParaSite" id="Csp11.Scaffold622.g6286.t1"/>
    </source>
</evidence>
<sequence length="151" mass="16887">MTQFSALALLLIIFVASTFAQSYDEVSAEKRAMRNALVRFGRASGGMRNALVRFGKRSSLDEEDFAPESPLQGKRNGAPQPFGKPLSSHLLFALALCVVILLCSSLRPIRSTRPHARHLVDSSEASVRRQQVMTDDDRILLEQLLRRIHQL</sequence>
<reference evidence="4" key="1">
    <citation type="submission" date="2016-11" db="UniProtKB">
        <authorList>
            <consortium name="WormBaseParasite"/>
        </authorList>
    </citation>
    <scope>IDENTIFICATION</scope>
</reference>
<protein>
    <submittedName>
        <fullName evidence="4">Uncharacterized protein</fullName>
    </submittedName>
</protein>
<dbReference type="eggNOG" id="ENOG502SXW2">
    <property type="taxonomic scope" value="Eukaryota"/>
</dbReference>
<dbReference type="STRING" id="1561998.A0A1I7TIJ8"/>
<evidence type="ECO:0000313" key="3">
    <source>
        <dbReference type="Proteomes" id="UP000095282"/>
    </source>
</evidence>
<name>A0A1I7TIJ8_9PELO</name>
<keyword evidence="1" id="KW-0812">Transmembrane</keyword>
<keyword evidence="1" id="KW-0472">Membrane</keyword>
<dbReference type="Proteomes" id="UP000095282">
    <property type="component" value="Unplaced"/>
</dbReference>
<proteinExistence type="predicted"/>
<feature type="transmembrane region" description="Helical" evidence="1">
    <location>
        <begin position="90"/>
        <end position="109"/>
    </location>
</feature>
<accession>A0A1I7TIJ8</accession>
<feature type="signal peptide" evidence="2">
    <location>
        <begin position="1"/>
        <end position="20"/>
    </location>
</feature>
<feature type="chain" id="PRO_5009307562" evidence="2">
    <location>
        <begin position="21"/>
        <end position="151"/>
    </location>
</feature>